<dbReference type="OrthoDB" id="36975at2"/>
<dbReference type="HOGENOM" id="CLU_061731_0_0_9"/>
<evidence type="ECO:0000313" key="1">
    <source>
        <dbReference type="EMBL" id="ADL06645.1"/>
    </source>
</evidence>
<dbReference type="PANTHER" id="PTHR42967:SF1">
    <property type="entry name" value="MBL FOLD METALLO-HYDROLASE"/>
    <property type="match status" value="1"/>
</dbReference>
<gene>
    <name evidence="1" type="ordered locus">Closa_4139</name>
</gene>
<reference evidence="1" key="1">
    <citation type="submission" date="2010-07" db="EMBL/GenBank/DDBJ databases">
        <title>Complete sequence of Clostridium saccharolyticum WM1.</title>
        <authorList>
            <consortium name="US DOE Joint Genome Institute"/>
            <person name="Lucas S."/>
            <person name="Copeland A."/>
            <person name="Lapidus A."/>
            <person name="Cheng J.-F."/>
            <person name="Bruce D."/>
            <person name="Goodwin L."/>
            <person name="Pitluck S."/>
            <person name="Chertkov O."/>
            <person name="Detter J.C."/>
            <person name="Han C."/>
            <person name="Tapia R."/>
            <person name="Land M."/>
            <person name="Hauser L."/>
            <person name="Chang Y.-J."/>
            <person name="Jeffries C."/>
            <person name="Kyrpides N."/>
            <person name="Ivanova N."/>
            <person name="Mikhailova N."/>
            <person name="Mouttaki H."/>
            <person name="Lin L."/>
            <person name="Zhou J."/>
            <person name="Hemme C.L."/>
            <person name="Woyke T."/>
        </authorList>
    </citation>
    <scope>NUCLEOTIDE SEQUENCE [LARGE SCALE GENOMIC DNA]</scope>
    <source>
        <strain evidence="1">WM1</strain>
    </source>
</reference>
<organism evidence="1 2">
    <name type="scientific">Lacrimispora saccharolytica (strain ATCC 35040 / DSM 2544 / NRCC 2533 / WM1)</name>
    <name type="common">Clostridium saccharolyticum</name>
    <dbReference type="NCBI Taxonomy" id="610130"/>
    <lineage>
        <taxon>Bacteria</taxon>
        <taxon>Bacillati</taxon>
        <taxon>Bacillota</taxon>
        <taxon>Clostridia</taxon>
        <taxon>Lachnospirales</taxon>
        <taxon>Lachnospiraceae</taxon>
        <taxon>Lacrimispora</taxon>
    </lineage>
</organism>
<dbReference type="eggNOG" id="COG2220">
    <property type="taxonomic scope" value="Bacteria"/>
</dbReference>
<evidence type="ECO:0000313" key="2">
    <source>
        <dbReference type="Proteomes" id="UP000001662"/>
    </source>
</evidence>
<name>D9R2M1_LACSW</name>
<dbReference type="InterPro" id="IPR036866">
    <property type="entry name" value="RibonucZ/Hydroxyglut_hydro"/>
</dbReference>
<dbReference type="Pfam" id="PF13483">
    <property type="entry name" value="Lactamase_B_3"/>
    <property type="match status" value="1"/>
</dbReference>
<evidence type="ECO:0008006" key="3">
    <source>
        <dbReference type="Google" id="ProtNLM"/>
    </source>
</evidence>
<dbReference type="SUPFAM" id="SSF56281">
    <property type="entry name" value="Metallo-hydrolase/oxidoreductase"/>
    <property type="match status" value="1"/>
</dbReference>
<accession>D9R2M1</accession>
<dbReference type="RefSeq" id="WP_013274697.1">
    <property type="nucleotide sequence ID" value="NC_014376.1"/>
</dbReference>
<dbReference type="PANTHER" id="PTHR42967">
    <property type="entry name" value="METAL DEPENDENT HYDROLASE"/>
    <property type="match status" value="1"/>
</dbReference>
<dbReference type="AlphaFoldDB" id="D9R2M1"/>
<dbReference type="EMBL" id="CP002109">
    <property type="protein sequence ID" value="ADL06645.1"/>
    <property type="molecule type" value="Genomic_DNA"/>
</dbReference>
<dbReference type="Gene3D" id="3.60.15.10">
    <property type="entry name" value="Ribonuclease Z/Hydroxyacylglutathione hydrolase-like"/>
    <property type="match status" value="1"/>
</dbReference>
<dbReference type="STRING" id="610130.Closa_4139"/>
<dbReference type="Proteomes" id="UP000001662">
    <property type="component" value="Chromosome"/>
</dbReference>
<keyword evidence="2" id="KW-1185">Reference proteome</keyword>
<dbReference type="KEGG" id="csh:Closa_4139"/>
<dbReference type="PaxDb" id="610130-Closa_4139"/>
<proteinExistence type="predicted"/>
<sequence length="256" mass="29435">MKITYIHHSAFLVELKTVALLFDYTEGTLPKINDKMPLLVFASHRHGDHFSEKIFGLMKEHEKTRYILSDDISKGRLPAELSSEAVFMKPGEKTGFCIFKEGLSGPVSGDKKGEVKIFTLRSTDEGVAFLVKAEERVIYHGGDLNNWRWEGEPDDWNDRMAQQYSVEVDKLDGMDIDAAFLPLDPRQEKAFCLGFDEFMRKTRVNHVFPMHFWGDFSVIGRLKDLEISAPYRERIVNIREDGECFEIGQEINSYGK</sequence>
<protein>
    <recommendedName>
        <fullName evidence="3">MBL fold metallo-hydrolase</fullName>
    </recommendedName>
</protein>